<dbReference type="AlphaFoldDB" id="A0A419EZE5"/>
<evidence type="ECO:0000313" key="2">
    <source>
        <dbReference type="EMBL" id="RJP70565.1"/>
    </source>
</evidence>
<evidence type="ECO:0000313" key="3">
    <source>
        <dbReference type="Proteomes" id="UP000285961"/>
    </source>
</evidence>
<evidence type="ECO:0000256" key="1">
    <source>
        <dbReference type="SAM" id="MobiDB-lite"/>
    </source>
</evidence>
<feature type="region of interest" description="Disordered" evidence="1">
    <location>
        <begin position="1"/>
        <end position="30"/>
    </location>
</feature>
<protein>
    <submittedName>
        <fullName evidence="2">Uncharacterized protein</fullName>
    </submittedName>
</protein>
<organism evidence="2 3">
    <name type="scientific">Candidatus Abyssobacteria bacterium SURF_17</name>
    <dbReference type="NCBI Taxonomy" id="2093361"/>
    <lineage>
        <taxon>Bacteria</taxon>
        <taxon>Pseudomonadati</taxon>
        <taxon>Candidatus Hydrogenedentota</taxon>
        <taxon>Candidatus Abyssobacteria</taxon>
    </lineage>
</organism>
<gene>
    <name evidence="2" type="ORF">C4532_09110</name>
</gene>
<feature type="compositionally biased region" description="Basic and acidic residues" evidence="1">
    <location>
        <begin position="9"/>
        <end position="28"/>
    </location>
</feature>
<sequence>MAKWGSGVKRNDESADFADSRSTAEPRPETLSLRAFDPTCGGVICERNAHFVIASEGPQARAK</sequence>
<comment type="caution">
    <text evidence="2">The sequence shown here is derived from an EMBL/GenBank/DDBJ whole genome shotgun (WGS) entry which is preliminary data.</text>
</comment>
<proteinExistence type="predicted"/>
<accession>A0A419EZE5</accession>
<feature type="non-terminal residue" evidence="2">
    <location>
        <position position="63"/>
    </location>
</feature>
<reference evidence="2 3" key="1">
    <citation type="journal article" date="2017" name="ISME J.">
        <title>Energy and carbon metabolisms in a deep terrestrial subsurface fluid microbial community.</title>
        <authorList>
            <person name="Momper L."/>
            <person name="Jungbluth S.P."/>
            <person name="Lee M.D."/>
            <person name="Amend J.P."/>
        </authorList>
    </citation>
    <scope>NUCLEOTIDE SEQUENCE [LARGE SCALE GENOMIC DNA]</scope>
    <source>
        <strain evidence="2">SURF_17</strain>
    </source>
</reference>
<dbReference type="EMBL" id="QZKI01000068">
    <property type="protein sequence ID" value="RJP70565.1"/>
    <property type="molecule type" value="Genomic_DNA"/>
</dbReference>
<name>A0A419EZE5_9BACT</name>
<dbReference type="Proteomes" id="UP000285961">
    <property type="component" value="Unassembled WGS sequence"/>
</dbReference>